<protein>
    <submittedName>
        <fullName evidence="1">Uncharacterized protein</fullName>
    </submittedName>
</protein>
<keyword evidence="2" id="KW-1185">Reference proteome</keyword>
<dbReference type="RefSeq" id="WP_093667069.1">
    <property type="nucleotide sequence ID" value="NZ_FOCF01000013.1"/>
</dbReference>
<dbReference type="Proteomes" id="UP000199206">
    <property type="component" value="Unassembled WGS sequence"/>
</dbReference>
<reference evidence="2" key="1">
    <citation type="submission" date="2016-10" db="EMBL/GenBank/DDBJ databases">
        <authorList>
            <person name="Varghese N."/>
            <person name="Submissions S."/>
        </authorList>
    </citation>
    <scope>NUCLEOTIDE SEQUENCE [LARGE SCALE GENOMIC DNA]</scope>
    <source>
        <strain evidence="2">S6-262</strain>
    </source>
</reference>
<dbReference type="OrthoDB" id="7579689at2"/>
<dbReference type="AlphaFoldDB" id="A0A1H8JFX5"/>
<gene>
    <name evidence="1" type="ORF">SAMN05192583_3569</name>
</gene>
<sequence length="104" mass="11297">MSQDIISLPRAYAEALVAELTRASVMLGDLAWELGGDPDTLRRHMDSLQQVDHITQIQLAVADLLRDADDPDAAVSRITLEDMAVRLRDALGGSDQNALDTVTP</sequence>
<dbReference type="EMBL" id="FOCF01000013">
    <property type="protein sequence ID" value="SEN79088.1"/>
    <property type="molecule type" value="Genomic_DNA"/>
</dbReference>
<proteinExistence type="predicted"/>
<accession>A0A1H8JFX5</accession>
<name>A0A1H8JFX5_9SPHN</name>
<evidence type="ECO:0000313" key="1">
    <source>
        <dbReference type="EMBL" id="SEN79088.1"/>
    </source>
</evidence>
<evidence type="ECO:0000313" key="2">
    <source>
        <dbReference type="Proteomes" id="UP000199206"/>
    </source>
</evidence>
<organism evidence="1 2">
    <name type="scientific">Sphingomonas gellani</name>
    <dbReference type="NCBI Taxonomy" id="1166340"/>
    <lineage>
        <taxon>Bacteria</taxon>
        <taxon>Pseudomonadati</taxon>
        <taxon>Pseudomonadota</taxon>
        <taxon>Alphaproteobacteria</taxon>
        <taxon>Sphingomonadales</taxon>
        <taxon>Sphingomonadaceae</taxon>
        <taxon>Sphingomonas</taxon>
    </lineage>
</organism>